<comment type="caution">
    <text evidence="4">The sequence shown here is derived from an EMBL/GenBank/DDBJ whole genome shotgun (WGS) entry which is preliminary data.</text>
</comment>
<reference evidence="4 5" key="1">
    <citation type="submission" date="2024-05" db="EMBL/GenBank/DDBJ databases">
        <title>Three bacterial strains, DH-69, EH-24, and ECK-19 isolated from coastal sediments.</title>
        <authorList>
            <person name="Ye Y.-Q."/>
            <person name="Du Z.-J."/>
        </authorList>
    </citation>
    <scope>NUCLEOTIDE SEQUENCE [LARGE SCALE GENOMIC DNA]</scope>
    <source>
        <strain evidence="4 5">ECK-19</strain>
    </source>
</reference>
<organism evidence="4 5">
    <name type="scientific">Hyphococcus lacteus</name>
    <dbReference type="NCBI Taxonomy" id="3143536"/>
    <lineage>
        <taxon>Bacteria</taxon>
        <taxon>Pseudomonadati</taxon>
        <taxon>Pseudomonadota</taxon>
        <taxon>Alphaproteobacteria</taxon>
        <taxon>Parvularculales</taxon>
        <taxon>Parvularculaceae</taxon>
        <taxon>Hyphococcus</taxon>
    </lineage>
</organism>
<dbReference type="Pfam" id="PF13439">
    <property type="entry name" value="Glyco_transf_4"/>
    <property type="match status" value="1"/>
</dbReference>
<proteinExistence type="predicted"/>
<evidence type="ECO:0000313" key="4">
    <source>
        <dbReference type="EMBL" id="MEX6633048.1"/>
    </source>
</evidence>
<dbReference type="Proteomes" id="UP001560685">
    <property type="component" value="Unassembled WGS sequence"/>
</dbReference>
<evidence type="ECO:0000313" key="5">
    <source>
        <dbReference type="Proteomes" id="UP001560685"/>
    </source>
</evidence>
<evidence type="ECO:0000256" key="1">
    <source>
        <dbReference type="ARBA" id="ARBA00022676"/>
    </source>
</evidence>
<keyword evidence="1 4" id="KW-0328">Glycosyltransferase</keyword>
<dbReference type="GO" id="GO:0016757">
    <property type="term" value="F:glycosyltransferase activity"/>
    <property type="evidence" value="ECO:0007669"/>
    <property type="project" value="UniProtKB-KW"/>
</dbReference>
<keyword evidence="5" id="KW-1185">Reference proteome</keyword>
<sequence length="379" mass="41446">MKIAVIGPVPPFRSGIARHTAALADALRAHGDVKVYSFARQYPKFLFPGESDKDTSAPTSDADYCIDTVNPFSWHKAVKTIMGDAPDIAIVPAWTFFVAPCLSLIAAALRRRGVRIVSVVHNAADHEGAPWKTWLLQQQIAQASGIITHTDTLANACRKLNRAAKIAVSPHPLFTYPPASGTLKRRASLELLMFGLVRPYKGADILVDALARCKNVDLHLSIVGEFWSGERELRALIKSHHLEDRIEIIPRYVADDEAAEYFDRADIVVLPYHNVTGSGVVPVAFHYRKAVLASDLEGFRDLVRENITGWRVAPGDPDALANAIKARSANNDAHSLTDGIDAACETLSWPTFARRVVGAAAAMSFSNTKSEFFNINQAT</sequence>
<dbReference type="PANTHER" id="PTHR12526:SF510">
    <property type="entry name" value="D-INOSITOL 3-PHOSPHATE GLYCOSYLTRANSFERASE"/>
    <property type="match status" value="1"/>
</dbReference>
<protein>
    <submittedName>
        <fullName evidence="4">Glycosyltransferase</fullName>
        <ecNumber evidence="4">2.4.-.-</ecNumber>
    </submittedName>
</protein>
<dbReference type="Gene3D" id="3.40.50.2000">
    <property type="entry name" value="Glycogen Phosphorylase B"/>
    <property type="match status" value="2"/>
</dbReference>
<dbReference type="InterPro" id="IPR028098">
    <property type="entry name" value="Glyco_trans_4-like_N"/>
</dbReference>
<name>A0ABV3Z3D8_9PROT</name>
<dbReference type="Pfam" id="PF13692">
    <property type="entry name" value="Glyco_trans_1_4"/>
    <property type="match status" value="1"/>
</dbReference>
<dbReference type="SUPFAM" id="SSF53756">
    <property type="entry name" value="UDP-Glycosyltransferase/glycogen phosphorylase"/>
    <property type="match status" value="1"/>
</dbReference>
<evidence type="ECO:0000259" key="3">
    <source>
        <dbReference type="Pfam" id="PF13439"/>
    </source>
</evidence>
<gene>
    <name evidence="4" type="ORF">ABFZ84_05745</name>
</gene>
<feature type="domain" description="Glycosyltransferase subfamily 4-like N-terminal" evidence="3">
    <location>
        <begin position="14"/>
        <end position="171"/>
    </location>
</feature>
<accession>A0ABV3Z3D8</accession>
<keyword evidence="2 4" id="KW-0808">Transferase</keyword>
<dbReference type="EMBL" id="JBEHZE010000001">
    <property type="protein sequence ID" value="MEX6633048.1"/>
    <property type="molecule type" value="Genomic_DNA"/>
</dbReference>
<dbReference type="RefSeq" id="WP_369312985.1">
    <property type="nucleotide sequence ID" value="NZ_JBEHZE010000001.1"/>
</dbReference>
<dbReference type="EC" id="2.4.-.-" evidence="4"/>
<dbReference type="PANTHER" id="PTHR12526">
    <property type="entry name" value="GLYCOSYLTRANSFERASE"/>
    <property type="match status" value="1"/>
</dbReference>
<evidence type="ECO:0000256" key="2">
    <source>
        <dbReference type="ARBA" id="ARBA00022679"/>
    </source>
</evidence>